<dbReference type="OMA" id="RINIVHC"/>
<feature type="region of interest" description="Disordered" evidence="1">
    <location>
        <begin position="130"/>
        <end position="169"/>
    </location>
</feature>
<name>A0A5J4Z6Z3_PORPP</name>
<proteinExistence type="predicted"/>
<dbReference type="AlphaFoldDB" id="A0A5J4Z6Z3"/>
<keyword evidence="3" id="KW-1185">Reference proteome</keyword>
<dbReference type="InterPro" id="IPR023799">
    <property type="entry name" value="RbfA_dom_sf"/>
</dbReference>
<organism evidence="2 3">
    <name type="scientific">Porphyridium purpureum</name>
    <name type="common">Red alga</name>
    <name type="synonym">Porphyridium cruentum</name>
    <dbReference type="NCBI Taxonomy" id="35688"/>
    <lineage>
        <taxon>Eukaryota</taxon>
        <taxon>Rhodophyta</taxon>
        <taxon>Bangiophyceae</taxon>
        <taxon>Porphyridiales</taxon>
        <taxon>Porphyridiaceae</taxon>
        <taxon>Porphyridium</taxon>
    </lineage>
</organism>
<dbReference type="SUPFAM" id="SSF89919">
    <property type="entry name" value="Ribosome-binding factor A, RbfA"/>
    <property type="match status" value="1"/>
</dbReference>
<dbReference type="InterPro" id="IPR000238">
    <property type="entry name" value="RbfA"/>
</dbReference>
<dbReference type="Gene3D" id="3.30.300.20">
    <property type="match status" value="1"/>
</dbReference>
<sequence>MERRRPNRVAEMIKREISMVLRDQYTTHARFHGLPSWSTLMLSVMDVNVSPDLRNARIEVSMAQADMSRVLKWLNGNRRTLRYEMAQRMTHMKIMPDLYFKESGAGGAFRTVSILDELAKKRELVAATTNFDDLEADSDDEDASDEEFDLDSGTNEDFDLDASASNKLK</sequence>
<accession>A0A5J4Z6Z3</accession>
<dbReference type="GO" id="GO:0006364">
    <property type="term" value="P:rRNA processing"/>
    <property type="evidence" value="ECO:0007669"/>
    <property type="project" value="InterPro"/>
</dbReference>
<evidence type="ECO:0000313" key="2">
    <source>
        <dbReference type="EMBL" id="KAA8498832.1"/>
    </source>
</evidence>
<dbReference type="OrthoDB" id="42420at2759"/>
<reference evidence="3" key="1">
    <citation type="journal article" date="2019" name="Nat. Commun.">
        <title>Expansion of phycobilisome linker gene families in mesophilic red algae.</title>
        <authorList>
            <person name="Lee J."/>
            <person name="Kim D."/>
            <person name="Bhattacharya D."/>
            <person name="Yoon H.S."/>
        </authorList>
    </citation>
    <scope>NUCLEOTIDE SEQUENCE [LARGE SCALE GENOMIC DNA]</scope>
    <source>
        <strain evidence="3">CCMP 1328</strain>
    </source>
</reference>
<feature type="compositionally biased region" description="Acidic residues" evidence="1">
    <location>
        <begin position="132"/>
        <end position="160"/>
    </location>
</feature>
<comment type="caution">
    <text evidence="2">The sequence shown here is derived from an EMBL/GenBank/DDBJ whole genome shotgun (WGS) entry which is preliminary data.</text>
</comment>
<evidence type="ECO:0000313" key="3">
    <source>
        <dbReference type="Proteomes" id="UP000324585"/>
    </source>
</evidence>
<dbReference type="GO" id="GO:0043024">
    <property type="term" value="F:ribosomal small subunit binding"/>
    <property type="evidence" value="ECO:0007669"/>
    <property type="project" value="TreeGrafter"/>
</dbReference>
<gene>
    <name evidence="2" type="ORF">FVE85_6417</name>
</gene>
<dbReference type="EMBL" id="VRMN01000001">
    <property type="protein sequence ID" value="KAA8498832.1"/>
    <property type="molecule type" value="Genomic_DNA"/>
</dbReference>
<dbReference type="Pfam" id="PF02033">
    <property type="entry name" value="RBFA"/>
    <property type="match status" value="1"/>
</dbReference>
<protein>
    <submittedName>
        <fullName evidence="2">Ribosome-binding factor A</fullName>
    </submittedName>
</protein>
<dbReference type="PANTHER" id="PTHR33515">
    <property type="entry name" value="RIBOSOME-BINDING FACTOR A, CHLOROPLASTIC-RELATED"/>
    <property type="match status" value="1"/>
</dbReference>
<dbReference type="Proteomes" id="UP000324585">
    <property type="component" value="Unassembled WGS sequence"/>
</dbReference>
<dbReference type="GO" id="GO:0005829">
    <property type="term" value="C:cytosol"/>
    <property type="evidence" value="ECO:0007669"/>
    <property type="project" value="TreeGrafter"/>
</dbReference>
<evidence type="ECO:0000256" key="1">
    <source>
        <dbReference type="SAM" id="MobiDB-lite"/>
    </source>
</evidence>
<dbReference type="PANTHER" id="PTHR33515:SF1">
    <property type="entry name" value="RIBOSOME-BINDING FACTOR A, CHLOROPLASTIC-RELATED"/>
    <property type="match status" value="1"/>
</dbReference>
<dbReference type="InterPro" id="IPR015946">
    <property type="entry name" value="KH_dom-like_a/b"/>
</dbReference>